<comment type="similarity">
    <text evidence="1">Belongs to the spermidine/spermine synthase family.</text>
</comment>
<dbReference type="PROSITE" id="PS51006">
    <property type="entry name" value="PABS_2"/>
    <property type="match status" value="1"/>
</dbReference>
<dbReference type="GO" id="GO:0006596">
    <property type="term" value="P:polyamine biosynthetic process"/>
    <property type="evidence" value="ECO:0007669"/>
    <property type="project" value="UniProtKB-UniRule"/>
</dbReference>
<protein>
    <recommendedName>
        <fullName evidence="5">PABS domain-containing protein</fullName>
    </recommendedName>
</protein>
<evidence type="ECO:0000256" key="4">
    <source>
        <dbReference type="PROSITE-ProRule" id="PRU00354"/>
    </source>
</evidence>
<dbReference type="InterPro" id="IPR029063">
    <property type="entry name" value="SAM-dependent_MTases_sf"/>
</dbReference>
<evidence type="ECO:0000256" key="3">
    <source>
        <dbReference type="ARBA" id="ARBA00023115"/>
    </source>
</evidence>
<dbReference type="PANTHER" id="PTHR43317">
    <property type="entry name" value="THERMOSPERMINE SYNTHASE ACAULIS5"/>
    <property type="match status" value="1"/>
</dbReference>
<proteinExistence type="inferred from homology"/>
<evidence type="ECO:0000256" key="2">
    <source>
        <dbReference type="ARBA" id="ARBA00022679"/>
    </source>
</evidence>
<dbReference type="AlphaFoldDB" id="A0A101XQS1"/>
<evidence type="ECO:0000256" key="1">
    <source>
        <dbReference type="ARBA" id="ARBA00007867"/>
    </source>
</evidence>
<evidence type="ECO:0000259" key="5">
    <source>
        <dbReference type="PROSITE" id="PS51006"/>
    </source>
</evidence>
<keyword evidence="7" id="KW-1185">Reference proteome</keyword>
<name>A0A101XQS1_9BACL</name>
<keyword evidence="3 4" id="KW-0620">Polyamine biosynthesis</keyword>
<accession>A0A101XQS1</accession>
<evidence type="ECO:0000313" key="7">
    <source>
        <dbReference type="Proteomes" id="UP000053557"/>
    </source>
</evidence>
<dbReference type="Proteomes" id="UP000053557">
    <property type="component" value="Unassembled WGS sequence"/>
</dbReference>
<dbReference type="InterPro" id="IPR030374">
    <property type="entry name" value="PABS"/>
</dbReference>
<dbReference type="PANTHER" id="PTHR43317:SF1">
    <property type="entry name" value="THERMOSPERMINE SYNTHASE ACAULIS5"/>
    <property type="match status" value="1"/>
</dbReference>
<reference evidence="6 7" key="1">
    <citation type="submission" date="2015-12" db="EMBL/GenBank/DDBJ databases">
        <title>Draft genome sequence of Acidibacillus ferrooxidans ITV001, isolated from a chalcopyrite acid mine drainage site in Brazil.</title>
        <authorList>
            <person name="Dall'Agnol H."/>
            <person name="Nancucheo I."/>
            <person name="Johnson B."/>
            <person name="Oliveira R."/>
            <person name="Leite L."/>
            <person name="Pylro V."/>
            <person name="Nunes G.L."/>
            <person name="Tzotzos G."/>
            <person name="Fernandes G.R."/>
            <person name="Dutra J."/>
            <person name="Orellana S.C."/>
            <person name="Oliveira G."/>
        </authorList>
    </citation>
    <scope>NUCLEOTIDE SEQUENCE [LARGE SCALE GENOMIC DNA]</scope>
    <source>
        <strain evidence="7">ITV01</strain>
    </source>
</reference>
<sequence length="190" mass="21446">MNVTGVKIDPSVIPLGYRYFGLKPTDATVVNEDARMFIRQPGKQFDIVIVDAYINEIYIPPHMITKEFFQEIRYRLTPDGVVALNLNVTNPKSPMLKAFEKTLTTVYPDVYRVKARGDFNYLLIGAQHPLTTRAFRRISAASPLESIADEWPSSLQPLTNAVVDGSMLLTDNHASVEMLTDSMVFAYDRN</sequence>
<comment type="caution">
    <text evidence="6">The sequence shown here is derived from an EMBL/GenBank/DDBJ whole genome shotgun (WGS) entry which is preliminary data.</text>
</comment>
<feature type="domain" description="PABS" evidence="5">
    <location>
        <begin position="1"/>
        <end position="143"/>
    </location>
</feature>
<dbReference type="NCBIfam" id="NF037959">
    <property type="entry name" value="MFS_SpdSyn"/>
    <property type="match status" value="1"/>
</dbReference>
<dbReference type="CDD" id="cd02440">
    <property type="entry name" value="AdoMet_MTases"/>
    <property type="match status" value="1"/>
</dbReference>
<dbReference type="EMBL" id="LPVJ01000035">
    <property type="protein sequence ID" value="KUO95834.1"/>
    <property type="molecule type" value="Genomic_DNA"/>
</dbReference>
<keyword evidence="2 4" id="KW-0808">Transferase</keyword>
<organism evidence="6 7">
    <name type="scientific">Ferroacidibacillus organovorans</name>
    <dbReference type="NCBI Taxonomy" id="1765683"/>
    <lineage>
        <taxon>Bacteria</taxon>
        <taxon>Bacillati</taxon>
        <taxon>Bacillota</taxon>
        <taxon>Bacilli</taxon>
        <taxon>Bacillales</taxon>
        <taxon>Alicyclobacillaceae</taxon>
        <taxon>Ferroacidibacillus</taxon>
    </lineage>
</organism>
<dbReference type="Gene3D" id="3.40.50.150">
    <property type="entry name" value="Vaccinia Virus protein VP39"/>
    <property type="match status" value="1"/>
</dbReference>
<evidence type="ECO:0000313" key="6">
    <source>
        <dbReference type="EMBL" id="KUO95834.1"/>
    </source>
</evidence>
<dbReference type="Pfam" id="PF01564">
    <property type="entry name" value="Spermine_synth"/>
    <property type="match status" value="1"/>
</dbReference>
<gene>
    <name evidence="6" type="ORF">ATW55_15170</name>
</gene>
<dbReference type="SUPFAM" id="SSF53335">
    <property type="entry name" value="S-adenosyl-L-methionine-dependent methyltransferases"/>
    <property type="match status" value="1"/>
</dbReference>
<feature type="active site" description="Proton acceptor" evidence="4">
    <location>
        <position position="51"/>
    </location>
</feature>
<dbReference type="GO" id="GO:0016740">
    <property type="term" value="F:transferase activity"/>
    <property type="evidence" value="ECO:0007669"/>
    <property type="project" value="UniProtKB-UniRule"/>
</dbReference>